<protein>
    <submittedName>
        <fullName evidence="2">Uncharacterized protein</fullName>
    </submittedName>
</protein>
<accession>A0A7X0FRC1</accession>
<name>A0A7X0FRC1_9MICO</name>
<evidence type="ECO:0000256" key="1">
    <source>
        <dbReference type="SAM" id="MobiDB-lite"/>
    </source>
</evidence>
<sequence length="29" mass="3097">MSHISSLAAPSGDHTRDTTPETTQNQGEQ</sequence>
<dbReference type="Proteomes" id="UP000537775">
    <property type="component" value="Unassembled WGS sequence"/>
</dbReference>
<comment type="caution">
    <text evidence="2">The sequence shown here is derived from an EMBL/GenBank/DDBJ whole genome shotgun (WGS) entry which is preliminary data.</text>
</comment>
<evidence type="ECO:0000313" key="2">
    <source>
        <dbReference type="EMBL" id="MBB6392259.1"/>
    </source>
</evidence>
<feature type="region of interest" description="Disordered" evidence="1">
    <location>
        <begin position="1"/>
        <end position="29"/>
    </location>
</feature>
<dbReference type="AlphaFoldDB" id="A0A7X0FRC1"/>
<dbReference type="EMBL" id="JACHML010000001">
    <property type="protein sequence ID" value="MBB6392259.1"/>
    <property type="molecule type" value="Genomic_DNA"/>
</dbReference>
<evidence type="ECO:0000313" key="3">
    <source>
        <dbReference type="Proteomes" id="UP000537775"/>
    </source>
</evidence>
<reference evidence="2 3" key="1">
    <citation type="submission" date="2020-08" db="EMBL/GenBank/DDBJ databases">
        <title>Sequencing the genomes of 1000 actinobacteria strains.</title>
        <authorList>
            <person name="Klenk H.-P."/>
        </authorList>
    </citation>
    <scope>NUCLEOTIDE SEQUENCE [LARGE SCALE GENOMIC DNA]</scope>
    <source>
        <strain evidence="2 3">DSM 12511</strain>
    </source>
</reference>
<organism evidence="2 3">
    <name type="scientific">Microbacterium thalassium</name>
    <dbReference type="NCBI Taxonomy" id="362649"/>
    <lineage>
        <taxon>Bacteria</taxon>
        <taxon>Bacillati</taxon>
        <taxon>Actinomycetota</taxon>
        <taxon>Actinomycetes</taxon>
        <taxon>Micrococcales</taxon>
        <taxon>Microbacteriaceae</taxon>
        <taxon>Microbacterium</taxon>
    </lineage>
</organism>
<feature type="compositionally biased region" description="Polar residues" evidence="1">
    <location>
        <begin position="20"/>
        <end position="29"/>
    </location>
</feature>
<gene>
    <name evidence="2" type="ORF">HD594_002572</name>
</gene>
<keyword evidence="3" id="KW-1185">Reference proteome</keyword>
<proteinExistence type="predicted"/>